<dbReference type="AlphaFoldDB" id="A0A2X2LCI9"/>
<proteinExistence type="predicted"/>
<dbReference type="GeneID" id="97182580"/>
<accession>A0A2X2LCI9</accession>
<evidence type="ECO:0000313" key="1">
    <source>
        <dbReference type="EMBL" id="SPZ86970.1"/>
    </source>
</evidence>
<reference evidence="1 2" key="1">
    <citation type="submission" date="2018-06" db="EMBL/GenBank/DDBJ databases">
        <authorList>
            <consortium name="Pathogen Informatics"/>
            <person name="Doyle S."/>
        </authorList>
    </citation>
    <scope>NUCLEOTIDE SEQUENCE [LARGE SCALE GENOMIC DNA]</scope>
    <source>
        <strain evidence="1 2">NCTC11343</strain>
    </source>
</reference>
<dbReference type="Proteomes" id="UP000251241">
    <property type="component" value="Unassembled WGS sequence"/>
</dbReference>
<dbReference type="PROSITE" id="PS51257">
    <property type="entry name" value="PROKAR_LIPOPROTEIN"/>
    <property type="match status" value="1"/>
</dbReference>
<protein>
    <submittedName>
        <fullName evidence="1">Uncharacterized protein</fullName>
    </submittedName>
</protein>
<organism evidence="1 2">
    <name type="scientific">Sphingobacterium multivorum</name>
    <dbReference type="NCBI Taxonomy" id="28454"/>
    <lineage>
        <taxon>Bacteria</taxon>
        <taxon>Pseudomonadati</taxon>
        <taxon>Bacteroidota</taxon>
        <taxon>Sphingobacteriia</taxon>
        <taxon>Sphingobacteriales</taxon>
        <taxon>Sphingobacteriaceae</taxon>
        <taxon>Sphingobacterium</taxon>
    </lineage>
</organism>
<name>A0A2X2LCI9_SPHMU</name>
<dbReference type="EMBL" id="UAUU01000009">
    <property type="protein sequence ID" value="SPZ86970.1"/>
    <property type="molecule type" value="Genomic_DNA"/>
</dbReference>
<gene>
    <name evidence="1" type="ORF">NCTC11343_02638</name>
</gene>
<sequence>MKSFFLLTVIGLFFISCKKDQPEIKPDNNTKEQLMLSDSISYTINGVKYTCNDRFATGFSNRQINIKPYNQELPNRQLAYRTSDTWWYGEKDSLLVEYNYAFSGEALVRIGFTKKYNIAKLQKGSTVYQPINGFQLTTGPQQFMTDYERENKTSGVFLSISLPKRESISSYIPDRSMTKPVQLNNNIQDDATFTILKFEELDGGLYLLEAEFELNGYTEKNKKYRVKDGFVRLVSQFKRF</sequence>
<dbReference type="RefSeq" id="WP_112374887.1">
    <property type="nucleotide sequence ID" value="NZ_CP069793.1"/>
</dbReference>
<evidence type="ECO:0000313" key="2">
    <source>
        <dbReference type="Proteomes" id="UP000251241"/>
    </source>
</evidence>